<dbReference type="InterPro" id="IPR002508">
    <property type="entry name" value="MurNAc-LAA_cat"/>
</dbReference>
<organism evidence="2 3">
    <name type="scientific">Gordonia phosphorivorans</name>
    <dbReference type="NCBI Taxonomy" id="1056982"/>
    <lineage>
        <taxon>Bacteria</taxon>
        <taxon>Bacillati</taxon>
        <taxon>Actinomycetota</taxon>
        <taxon>Actinomycetes</taxon>
        <taxon>Mycobacteriales</taxon>
        <taxon>Gordoniaceae</taxon>
        <taxon>Gordonia</taxon>
    </lineage>
</organism>
<evidence type="ECO:0000259" key="1">
    <source>
        <dbReference type="Pfam" id="PF01520"/>
    </source>
</evidence>
<evidence type="ECO:0000313" key="2">
    <source>
        <dbReference type="EMBL" id="MFC0315015.1"/>
    </source>
</evidence>
<dbReference type="SUPFAM" id="SSF53187">
    <property type="entry name" value="Zn-dependent exopeptidases"/>
    <property type="match status" value="1"/>
</dbReference>
<dbReference type="Proteomes" id="UP001589783">
    <property type="component" value="Unassembled WGS sequence"/>
</dbReference>
<dbReference type="EMBL" id="JBHLWV010000019">
    <property type="protein sequence ID" value="MFC0315015.1"/>
    <property type="molecule type" value="Genomic_DNA"/>
</dbReference>
<dbReference type="Pfam" id="PF01520">
    <property type="entry name" value="Amidase_3"/>
    <property type="match status" value="1"/>
</dbReference>
<keyword evidence="3" id="KW-1185">Reference proteome</keyword>
<evidence type="ECO:0000313" key="3">
    <source>
        <dbReference type="Proteomes" id="UP001589783"/>
    </source>
</evidence>
<name>A0ABV6H870_9ACTN</name>
<proteinExistence type="predicted"/>
<dbReference type="Gene3D" id="3.40.630.40">
    <property type="entry name" value="Zn-dependent exopeptidases"/>
    <property type="match status" value="1"/>
</dbReference>
<dbReference type="RefSeq" id="WP_382363327.1">
    <property type="nucleotide sequence ID" value="NZ_JBHLWV010000019.1"/>
</dbReference>
<accession>A0ABV6H870</accession>
<reference evidence="2 3" key="1">
    <citation type="submission" date="2024-09" db="EMBL/GenBank/DDBJ databases">
        <authorList>
            <person name="Sun Q."/>
            <person name="Mori K."/>
        </authorList>
    </citation>
    <scope>NUCLEOTIDE SEQUENCE [LARGE SCALE GENOMIC DNA]</scope>
    <source>
        <strain evidence="2 3">CCM 7957</strain>
    </source>
</reference>
<feature type="domain" description="MurNAc-LAA" evidence="1">
    <location>
        <begin position="77"/>
        <end position="162"/>
    </location>
</feature>
<protein>
    <submittedName>
        <fullName evidence="2">N-acetylmuramoyl-L-alanine amidase</fullName>
    </submittedName>
</protein>
<gene>
    <name evidence="2" type="ORF">ACFFJD_09145</name>
</gene>
<sequence length="292" mass="31019">MHRPKLDHRHPEVKATTHRRMAVALPAIAAIAALPSCATSNDPAAGSSVVTEVVTEMVPGTPTTSQAADIGCTAPVIAIDPGHNPTPIDMYDPKTGAYMSDYSNGAEDSDTMEVSRRLRKDLVADGYTVVLLKKGVNESVSYRDRVTRAEKANADLAISVHTYTDDHRIFVQRVGLSRQGIGADGQPHQVTYTNRATATESQKLAADFAAARGKVEGRTIEITDNSFDGRPPLWAGNIPIIALISDKVPWVYNEFGTPTGGGSVPIGEQGIATYAQSLAAGVRAAVPNKCKS</sequence>
<comment type="caution">
    <text evidence="2">The sequence shown here is derived from an EMBL/GenBank/DDBJ whole genome shotgun (WGS) entry which is preliminary data.</text>
</comment>